<feature type="transmembrane region" description="Helical" evidence="7">
    <location>
        <begin position="235"/>
        <end position="254"/>
    </location>
</feature>
<dbReference type="AlphaFoldDB" id="A0A3G2E8K6"/>
<feature type="transmembrane region" description="Helical" evidence="7">
    <location>
        <begin position="6"/>
        <end position="34"/>
    </location>
</feature>
<evidence type="ECO:0000313" key="10">
    <source>
        <dbReference type="Proteomes" id="UP000279594"/>
    </source>
</evidence>
<evidence type="ECO:0000256" key="5">
    <source>
        <dbReference type="ARBA" id="ARBA00022777"/>
    </source>
</evidence>
<evidence type="ECO:0000256" key="1">
    <source>
        <dbReference type="ARBA" id="ARBA00000085"/>
    </source>
</evidence>
<dbReference type="InterPro" id="IPR036890">
    <property type="entry name" value="HATPase_C_sf"/>
</dbReference>
<feature type="transmembrane region" description="Helical" evidence="7">
    <location>
        <begin position="266"/>
        <end position="286"/>
    </location>
</feature>
<dbReference type="Proteomes" id="UP000279594">
    <property type="component" value="Chromosome"/>
</dbReference>
<dbReference type="Gene3D" id="3.30.565.10">
    <property type="entry name" value="Histidine kinase-like ATPase, C-terminal domain"/>
    <property type="match status" value="1"/>
</dbReference>
<name>A0A3G2E8K6_9BURK</name>
<keyword evidence="6" id="KW-0067">ATP-binding</keyword>
<feature type="domain" description="Histidine kinase" evidence="8">
    <location>
        <begin position="480"/>
        <end position="682"/>
    </location>
</feature>
<dbReference type="NCBIfam" id="TIGR02916">
    <property type="entry name" value="PEP_his_kin"/>
    <property type="match status" value="1"/>
</dbReference>
<feature type="transmembrane region" description="Helical" evidence="7">
    <location>
        <begin position="46"/>
        <end position="66"/>
    </location>
</feature>
<dbReference type="Pfam" id="PF02518">
    <property type="entry name" value="HATPase_c"/>
    <property type="match status" value="1"/>
</dbReference>
<evidence type="ECO:0000256" key="4">
    <source>
        <dbReference type="ARBA" id="ARBA00022741"/>
    </source>
</evidence>
<sequence>MMRAQSAWLAAADAAALSHGLASLAFFVLALLLISNWRARQNVRALLVACLATGVWATGTVVLVLLGQRIALAGDALELLRTLAWLVFLLLLIEPSRPRLRLVLAGIVLTALAPWLLSVASSWLALPLPARIIASVCRLLLAVLGMLLVEQWYRNTPPLKRWGIKFACLGVGGLFAYDFYLYSDALLFRAVNDDIWAARGIVDALCAPLLAVSAARNPGWALGLSVSRQMLYRSAALLGSAIYLLAMAASAYYLRYFGGTWGSLMQMAYLGGAALLLAGVLFSGSLRAKLKVTINKHFYNAIFDYREEWLRFTRALSEDGPALGERTIQAMAKLVESRAGALWILREPGLFAPAASWNWPPSTWSEPASGRLCQFLEARQWVIDVPDCEHNPRQYGGLLLPPALLALPDVWLLVPLMLHGQLFAFVALARPRTHIGLNWEILDVLKIAGSQAASYLAHRESLDTLTVARQFESFNRMSTFIVHDLKNLVFQLSLLLSNAEKHRANPAFQEDMLGTLDHSVQKMKTLLQKLARGEAPEAPAPLLLDGLLRQAVAAKASLAPAPRLEIVDGELTVLANRARLERVLGHLIQNAIEATASDGKVDVRLRREEHTAVVELDDTGQGMSEQFIRERLFKPFDTTKTAGMGIGVFESREYLREVGGSLEVRSEPQVGTTFRVILPLHAPLGAAPSALTPDFRCPIH</sequence>
<dbReference type="SUPFAM" id="SSF55781">
    <property type="entry name" value="GAF domain-like"/>
    <property type="match status" value="1"/>
</dbReference>
<feature type="transmembrane region" description="Helical" evidence="7">
    <location>
        <begin position="72"/>
        <end position="93"/>
    </location>
</feature>
<dbReference type="EMBL" id="CP033019">
    <property type="protein sequence ID" value="AYM76407.1"/>
    <property type="molecule type" value="Genomic_DNA"/>
</dbReference>
<dbReference type="RefSeq" id="WP_121669355.1">
    <property type="nucleotide sequence ID" value="NZ_CP033019.1"/>
</dbReference>
<keyword evidence="7" id="KW-0472">Membrane</keyword>
<keyword evidence="10" id="KW-1185">Reference proteome</keyword>
<dbReference type="PRINTS" id="PR00344">
    <property type="entry name" value="BCTRLSENSOR"/>
</dbReference>
<keyword evidence="5 9" id="KW-0418">Kinase</keyword>
<accession>A0A3G2E8K6</accession>
<keyword evidence="7" id="KW-0812">Transmembrane</keyword>
<dbReference type="PANTHER" id="PTHR44936:SF10">
    <property type="entry name" value="SENSOR PROTEIN RSTB"/>
    <property type="match status" value="1"/>
</dbReference>
<evidence type="ECO:0000256" key="7">
    <source>
        <dbReference type="SAM" id="Phobius"/>
    </source>
</evidence>
<evidence type="ECO:0000313" key="9">
    <source>
        <dbReference type="EMBL" id="AYM76407.1"/>
    </source>
</evidence>
<dbReference type="InterPro" id="IPR003594">
    <property type="entry name" value="HATPase_dom"/>
</dbReference>
<evidence type="ECO:0000259" key="8">
    <source>
        <dbReference type="PROSITE" id="PS50109"/>
    </source>
</evidence>
<dbReference type="PROSITE" id="PS50109">
    <property type="entry name" value="HIS_KIN"/>
    <property type="match status" value="1"/>
</dbReference>
<dbReference type="SUPFAM" id="SSF55874">
    <property type="entry name" value="ATPase domain of HSP90 chaperone/DNA topoisomerase II/histidine kinase"/>
    <property type="match status" value="1"/>
</dbReference>
<keyword evidence="7" id="KW-1133">Transmembrane helix</keyword>
<dbReference type="EC" id="2.7.13.3" evidence="2"/>
<dbReference type="InterPro" id="IPR014265">
    <property type="entry name" value="XrtA/PrsK"/>
</dbReference>
<dbReference type="InterPro" id="IPR004358">
    <property type="entry name" value="Sig_transdc_His_kin-like_C"/>
</dbReference>
<dbReference type="PANTHER" id="PTHR44936">
    <property type="entry name" value="SENSOR PROTEIN CREC"/>
    <property type="match status" value="1"/>
</dbReference>
<organism evidence="9 10">
    <name type="scientific">Janthinobacterium agaricidamnosum</name>
    <dbReference type="NCBI Taxonomy" id="55508"/>
    <lineage>
        <taxon>Bacteria</taxon>
        <taxon>Pseudomonadati</taxon>
        <taxon>Pseudomonadota</taxon>
        <taxon>Betaproteobacteria</taxon>
        <taxon>Burkholderiales</taxon>
        <taxon>Oxalobacteraceae</taxon>
        <taxon>Janthinobacterium</taxon>
    </lineage>
</organism>
<feature type="transmembrane region" description="Helical" evidence="7">
    <location>
        <begin position="162"/>
        <end position="183"/>
    </location>
</feature>
<feature type="transmembrane region" description="Helical" evidence="7">
    <location>
        <begin position="132"/>
        <end position="150"/>
    </location>
</feature>
<evidence type="ECO:0000256" key="6">
    <source>
        <dbReference type="ARBA" id="ARBA00022840"/>
    </source>
</evidence>
<dbReference type="GO" id="GO:0004673">
    <property type="term" value="F:protein histidine kinase activity"/>
    <property type="evidence" value="ECO:0007669"/>
    <property type="project" value="UniProtKB-EC"/>
</dbReference>
<keyword evidence="4" id="KW-0547">Nucleotide-binding</keyword>
<reference evidence="9 10" key="1">
    <citation type="submission" date="2018-10" db="EMBL/GenBank/DDBJ databases">
        <title>Effects of UV and annual dynamics of microbial communities in freshwater RAS systems.</title>
        <authorList>
            <person name="Bekkelund A.K."/>
            <person name="Hansen B.R."/>
            <person name="Stokken H."/>
            <person name="Eriksen B.F."/>
            <person name="Kashulin N.A."/>
        </authorList>
    </citation>
    <scope>NUCLEOTIDE SEQUENCE [LARGE SCALE GENOMIC DNA]</scope>
    <source>
        <strain evidence="9 10">BHSEK</strain>
    </source>
</reference>
<dbReference type="InterPro" id="IPR005467">
    <property type="entry name" value="His_kinase_dom"/>
</dbReference>
<feature type="transmembrane region" description="Helical" evidence="7">
    <location>
        <begin position="102"/>
        <end position="126"/>
    </location>
</feature>
<gene>
    <name evidence="9" type="primary">prsK</name>
    <name evidence="9" type="ORF">D9M09_11875</name>
</gene>
<comment type="catalytic activity">
    <reaction evidence="1">
        <text>ATP + protein L-histidine = ADP + protein N-phospho-L-histidine.</text>
        <dbReference type="EC" id="2.7.13.3"/>
    </reaction>
</comment>
<proteinExistence type="predicted"/>
<evidence type="ECO:0000256" key="3">
    <source>
        <dbReference type="ARBA" id="ARBA00022679"/>
    </source>
</evidence>
<evidence type="ECO:0000256" key="2">
    <source>
        <dbReference type="ARBA" id="ARBA00012438"/>
    </source>
</evidence>
<protein>
    <recommendedName>
        <fullName evidence="2">histidine kinase</fullName>
        <ecNumber evidence="2">2.7.13.3</ecNumber>
    </recommendedName>
</protein>
<dbReference type="SMART" id="SM00387">
    <property type="entry name" value="HATPase_c"/>
    <property type="match status" value="1"/>
</dbReference>
<dbReference type="InterPro" id="IPR050980">
    <property type="entry name" value="2C_sensor_his_kinase"/>
</dbReference>
<dbReference type="GO" id="GO:0005524">
    <property type="term" value="F:ATP binding"/>
    <property type="evidence" value="ECO:0007669"/>
    <property type="project" value="UniProtKB-KW"/>
</dbReference>
<keyword evidence="3 9" id="KW-0808">Transferase</keyword>
<feature type="transmembrane region" description="Helical" evidence="7">
    <location>
        <begin position="195"/>
        <end position="215"/>
    </location>
</feature>